<sequence>MNPAYVETAMSNAAVGTLGAFIGGLVVVAALMWAVRLGIRVRRRESDPPKPHEHPRMPEGGPTYETSEVREPDEVSEATDGRERLTPHELHGSGSRRSEDQARPRWSSESRGSFGSGGPGNT</sequence>
<dbReference type="EMBL" id="CP109546">
    <property type="protein sequence ID" value="WTZ07699.1"/>
    <property type="molecule type" value="Genomic_DNA"/>
</dbReference>
<dbReference type="AlphaFoldDB" id="A0AAU3HTF2"/>
<reference evidence="3" key="1">
    <citation type="submission" date="2022-10" db="EMBL/GenBank/DDBJ databases">
        <title>The complete genomes of actinobacterial strains from the NBC collection.</title>
        <authorList>
            <person name="Joergensen T.S."/>
            <person name="Alvarez Arevalo M."/>
            <person name="Sterndorff E.B."/>
            <person name="Faurdal D."/>
            <person name="Vuksanovic O."/>
            <person name="Mourched A.-S."/>
            <person name="Charusanti P."/>
            <person name="Shaw S."/>
            <person name="Blin K."/>
            <person name="Weber T."/>
        </authorList>
    </citation>
    <scope>NUCLEOTIDE SEQUENCE</scope>
    <source>
        <strain evidence="3">NBC_01393</strain>
    </source>
</reference>
<dbReference type="Pfam" id="PF20087">
    <property type="entry name" value="DUF6479"/>
    <property type="match status" value="1"/>
</dbReference>
<accession>A0AAU3HTF2</accession>
<feature type="transmembrane region" description="Helical" evidence="2">
    <location>
        <begin position="12"/>
        <end position="35"/>
    </location>
</feature>
<dbReference type="InterPro" id="IPR045513">
    <property type="entry name" value="DUF6479"/>
</dbReference>
<organism evidence="3">
    <name type="scientific">Streptomyces sp. NBC_01393</name>
    <dbReference type="NCBI Taxonomy" id="2903851"/>
    <lineage>
        <taxon>Bacteria</taxon>
        <taxon>Bacillati</taxon>
        <taxon>Actinomycetota</taxon>
        <taxon>Actinomycetes</taxon>
        <taxon>Kitasatosporales</taxon>
        <taxon>Streptomycetaceae</taxon>
        <taxon>Streptomyces</taxon>
    </lineage>
</organism>
<proteinExistence type="predicted"/>
<evidence type="ECO:0000313" key="3">
    <source>
        <dbReference type="EMBL" id="WTZ07699.1"/>
    </source>
</evidence>
<feature type="compositionally biased region" description="Basic and acidic residues" evidence="1">
    <location>
        <begin position="44"/>
        <end position="57"/>
    </location>
</feature>
<name>A0AAU3HTF2_9ACTN</name>
<protein>
    <submittedName>
        <fullName evidence="3">DUF6479 family protein</fullName>
    </submittedName>
</protein>
<evidence type="ECO:0000256" key="1">
    <source>
        <dbReference type="SAM" id="MobiDB-lite"/>
    </source>
</evidence>
<feature type="region of interest" description="Disordered" evidence="1">
    <location>
        <begin position="40"/>
        <end position="122"/>
    </location>
</feature>
<evidence type="ECO:0000256" key="2">
    <source>
        <dbReference type="SAM" id="Phobius"/>
    </source>
</evidence>
<keyword evidence="2" id="KW-0472">Membrane</keyword>
<feature type="compositionally biased region" description="Basic and acidic residues" evidence="1">
    <location>
        <begin position="67"/>
        <end position="108"/>
    </location>
</feature>
<keyword evidence="2" id="KW-0812">Transmembrane</keyword>
<gene>
    <name evidence="3" type="ORF">OG699_06605</name>
</gene>
<keyword evidence="2" id="KW-1133">Transmembrane helix</keyword>